<reference evidence="1 2" key="1">
    <citation type="submission" date="2014-04" db="EMBL/GenBank/DDBJ databases">
        <authorList>
            <consortium name="DOE Joint Genome Institute"/>
            <person name="Kuo A."/>
            <person name="Kohler A."/>
            <person name="Nagy L.G."/>
            <person name="Floudas D."/>
            <person name="Copeland A."/>
            <person name="Barry K.W."/>
            <person name="Cichocki N."/>
            <person name="Veneault-Fourrey C."/>
            <person name="LaButti K."/>
            <person name="Lindquist E.A."/>
            <person name="Lipzen A."/>
            <person name="Lundell T."/>
            <person name="Morin E."/>
            <person name="Murat C."/>
            <person name="Sun H."/>
            <person name="Tunlid A."/>
            <person name="Henrissat B."/>
            <person name="Grigoriev I.V."/>
            <person name="Hibbett D.S."/>
            <person name="Martin F."/>
            <person name="Nordberg H.P."/>
            <person name="Cantor M.N."/>
            <person name="Hua S.X."/>
        </authorList>
    </citation>
    <scope>NUCLEOTIDE SEQUENCE [LARGE SCALE GENOMIC DNA]</scope>
    <source>
        <strain evidence="1 2">Foug A</strain>
    </source>
</reference>
<name>A0A0C3AFQ7_9AGAM</name>
<gene>
    <name evidence="1" type="ORF">SCLCIDRAFT_1213927</name>
</gene>
<dbReference type="Proteomes" id="UP000053989">
    <property type="component" value="Unassembled WGS sequence"/>
</dbReference>
<dbReference type="HOGENOM" id="CLU_2251655_0_0_1"/>
<dbReference type="AlphaFoldDB" id="A0A0C3AFQ7"/>
<dbReference type="InParanoid" id="A0A0C3AFQ7"/>
<protein>
    <submittedName>
        <fullName evidence="1">Uncharacterized protein</fullName>
    </submittedName>
</protein>
<sequence>MNGDCEPHTIPPNNHWWTRYQNRSAYVLVRMIRTKAEALNGLESGVLPIIPLRQQLPITPAYAFTDYCAQAQRIDHCIVELATLPSGQLCLLMHMLHYLEVVAG</sequence>
<accession>A0A0C3AFQ7</accession>
<proteinExistence type="predicted"/>
<keyword evidence="2" id="KW-1185">Reference proteome</keyword>
<dbReference type="OrthoDB" id="2986975at2759"/>
<reference evidence="2" key="2">
    <citation type="submission" date="2015-01" db="EMBL/GenBank/DDBJ databases">
        <title>Evolutionary Origins and Diversification of the Mycorrhizal Mutualists.</title>
        <authorList>
            <consortium name="DOE Joint Genome Institute"/>
            <consortium name="Mycorrhizal Genomics Consortium"/>
            <person name="Kohler A."/>
            <person name="Kuo A."/>
            <person name="Nagy L.G."/>
            <person name="Floudas D."/>
            <person name="Copeland A."/>
            <person name="Barry K.W."/>
            <person name="Cichocki N."/>
            <person name="Veneault-Fourrey C."/>
            <person name="LaButti K."/>
            <person name="Lindquist E.A."/>
            <person name="Lipzen A."/>
            <person name="Lundell T."/>
            <person name="Morin E."/>
            <person name="Murat C."/>
            <person name="Riley R."/>
            <person name="Ohm R."/>
            <person name="Sun H."/>
            <person name="Tunlid A."/>
            <person name="Henrissat B."/>
            <person name="Grigoriev I.V."/>
            <person name="Hibbett D.S."/>
            <person name="Martin F."/>
        </authorList>
    </citation>
    <scope>NUCLEOTIDE SEQUENCE [LARGE SCALE GENOMIC DNA]</scope>
    <source>
        <strain evidence="2">Foug A</strain>
    </source>
</reference>
<dbReference type="EMBL" id="KN822032">
    <property type="protein sequence ID" value="KIM63767.1"/>
    <property type="molecule type" value="Genomic_DNA"/>
</dbReference>
<evidence type="ECO:0000313" key="1">
    <source>
        <dbReference type="EMBL" id="KIM63767.1"/>
    </source>
</evidence>
<evidence type="ECO:0000313" key="2">
    <source>
        <dbReference type="Proteomes" id="UP000053989"/>
    </source>
</evidence>
<organism evidence="1 2">
    <name type="scientific">Scleroderma citrinum Foug A</name>
    <dbReference type="NCBI Taxonomy" id="1036808"/>
    <lineage>
        <taxon>Eukaryota</taxon>
        <taxon>Fungi</taxon>
        <taxon>Dikarya</taxon>
        <taxon>Basidiomycota</taxon>
        <taxon>Agaricomycotina</taxon>
        <taxon>Agaricomycetes</taxon>
        <taxon>Agaricomycetidae</taxon>
        <taxon>Boletales</taxon>
        <taxon>Sclerodermatineae</taxon>
        <taxon>Sclerodermataceae</taxon>
        <taxon>Scleroderma</taxon>
    </lineage>
</organism>